<dbReference type="Proteomes" id="UP000748752">
    <property type="component" value="Unassembled WGS sequence"/>
</dbReference>
<dbReference type="Pfam" id="PF00989">
    <property type="entry name" value="PAS"/>
    <property type="match status" value="1"/>
</dbReference>
<evidence type="ECO:0000256" key="4">
    <source>
        <dbReference type="ARBA" id="ARBA00022679"/>
    </source>
</evidence>
<dbReference type="Gene3D" id="3.30.450.20">
    <property type="entry name" value="PAS domain"/>
    <property type="match status" value="2"/>
</dbReference>
<feature type="domain" description="PAS" evidence="11">
    <location>
        <begin position="25"/>
        <end position="96"/>
    </location>
</feature>
<dbReference type="InterPro" id="IPR003661">
    <property type="entry name" value="HisK_dim/P_dom"/>
</dbReference>
<feature type="region of interest" description="Disordered" evidence="9">
    <location>
        <begin position="1"/>
        <end position="21"/>
    </location>
</feature>
<dbReference type="Gene3D" id="1.10.287.130">
    <property type="match status" value="1"/>
</dbReference>
<dbReference type="EC" id="2.7.13.3" evidence="2"/>
<comment type="caution">
    <text evidence="13">The sequence shown here is derived from an EMBL/GenBank/DDBJ whole genome shotgun (WGS) entry which is preliminary data.</text>
</comment>
<evidence type="ECO:0000256" key="3">
    <source>
        <dbReference type="ARBA" id="ARBA00022553"/>
    </source>
</evidence>
<dbReference type="EMBL" id="NRRV01000039">
    <property type="protein sequence ID" value="MBK1632081.1"/>
    <property type="molecule type" value="Genomic_DNA"/>
</dbReference>
<dbReference type="RefSeq" id="WP_200239295.1">
    <property type="nucleotide sequence ID" value="NZ_NRRV01000039.1"/>
</dbReference>
<dbReference type="PROSITE" id="PS50113">
    <property type="entry name" value="PAC"/>
    <property type="match status" value="2"/>
</dbReference>
<evidence type="ECO:0000313" key="14">
    <source>
        <dbReference type="Proteomes" id="UP000748752"/>
    </source>
</evidence>
<evidence type="ECO:0000259" key="10">
    <source>
        <dbReference type="PROSITE" id="PS50109"/>
    </source>
</evidence>
<dbReference type="Pfam" id="PF02518">
    <property type="entry name" value="HATPase_c"/>
    <property type="match status" value="1"/>
</dbReference>
<dbReference type="NCBIfam" id="TIGR00229">
    <property type="entry name" value="sensory_box"/>
    <property type="match status" value="2"/>
</dbReference>
<dbReference type="InterPro" id="IPR035965">
    <property type="entry name" value="PAS-like_dom_sf"/>
</dbReference>
<feature type="domain" description="PAS" evidence="11">
    <location>
        <begin position="150"/>
        <end position="198"/>
    </location>
</feature>
<keyword evidence="4" id="KW-0808">Transferase</keyword>
<feature type="domain" description="PAC" evidence="12">
    <location>
        <begin position="99"/>
        <end position="149"/>
    </location>
</feature>
<dbReference type="InterPro" id="IPR001610">
    <property type="entry name" value="PAC"/>
</dbReference>
<dbReference type="Gene3D" id="3.30.565.10">
    <property type="entry name" value="Histidine kinase-like ATPase, C-terminal domain"/>
    <property type="match status" value="1"/>
</dbReference>
<dbReference type="Pfam" id="PF13188">
    <property type="entry name" value="PAS_8"/>
    <property type="match status" value="1"/>
</dbReference>
<dbReference type="SUPFAM" id="SSF47384">
    <property type="entry name" value="Homodimeric domain of signal transducing histidine kinase"/>
    <property type="match status" value="1"/>
</dbReference>
<dbReference type="SMART" id="SM00091">
    <property type="entry name" value="PAS"/>
    <property type="match status" value="2"/>
</dbReference>
<evidence type="ECO:0000256" key="6">
    <source>
        <dbReference type="ARBA" id="ARBA00022777"/>
    </source>
</evidence>
<keyword evidence="14" id="KW-1185">Reference proteome</keyword>
<reference evidence="13 14" key="1">
    <citation type="journal article" date="2020" name="Microorganisms">
        <title>Osmotic Adaptation and Compatible Solute Biosynthesis of Phototrophic Bacteria as Revealed from Genome Analyses.</title>
        <authorList>
            <person name="Imhoff J.F."/>
            <person name="Rahn T."/>
            <person name="Kunzel S."/>
            <person name="Keller A."/>
            <person name="Neulinger S.C."/>
        </authorList>
    </citation>
    <scope>NUCLEOTIDE SEQUENCE [LARGE SCALE GENOMIC DNA]</scope>
    <source>
        <strain evidence="13 14">DSM 6210</strain>
    </source>
</reference>
<proteinExistence type="predicted"/>
<dbReference type="InterPro" id="IPR036097">
    <property type="entry name" value="HisK_dim/P_sf"/>
</dbReference>
<dbReference type="SUPFAM" id="SSF55785">
    <property type="entry name" value="PYP-like sensor domain (PAS domain)"/>
    <property type="match status" value="2"/>
</dbReference>
<dbReference type="SMART" id="SM00387">
    <property type="entry name" value="HATPase_c"/>
    <property type="match status" value="1"/>
</dbReference>
<feature type="domain" description="Histidine kinase" evidence="10">
    <location>
        <begin position="282"/>
        <end position="484"/>
    </location>
</feature>
<dbReference type="SUPFAM" id="SSF55874">
    <property type="entry name" value="ATPase domain of HSP90 chaperone/DNA topoisomerase II/histidine kinase"/>
    <property type="match status" value="1"/>
</dbReference>
<keyword evidence="7" id="KW-0067">ATP-binding</keyword>
<comment type="catalytic activity">
    <reaction evidence="1">
        <text>ATP + protein L-histidine = ADP + protein N-phospho-L-histidine.</text>
        <dbReference type="EC" id="2.7.13.3"/>
    </reaction>
</comment>
<dbReference type="InterPro" id="IPR000700">
    <property type="entry name" value="PAS-assoc_C"/>
</dbReference>
<dbReference type="Pfam" id="PF00512">
    <property type="entry name" value="HisKA"/>
    <property type="match status" value="1"/>
</dbReference>
<evidence type="ECO:0000256" key="2">
    <source>
        <dbReference type="ARBA" id="ARBA00012438"/>
    </source>
</evidence>
<gene>
    <name evidence="13" type="ORF">CKO31_15310</name>
</gene>
<dbReference type="SMART" id="SM00086">
    <property type="entry name" value="PAC"/>
    <property type="match status" value="2"/>
</dbReference>
<evidence type="ECO:0000256" key="7">
    <source>
        <dbReference type="ARBA" id="ARBA00022840"/>
    </source>
</evidence>
<evidence type="ECO:0000256" key="5">
    <source>
        <dbReference type="ARBA" id="ARBA00022741"/>
    </source>
</evidence>
<evidence type="ECO:0000313" key="13">
    <source>
        <dbReference type="EMBL" id="MBK1632081.1"/>
    </source>
</evidence>
<dbReference type="CDD" id="cd00130">
    <property type="entry name" value="PAS"/>
    <property type="match status" value="2"/>
</dbReference>
<keyword evidence="8" id="KW-0902">Two-component regulatory system</keyword>
<evidence type="ECO:0000256" key="1">
    <source>
        <dbReference type="ARBA" id="ARBA00000085"/>
    </source>
</evidence>
<evidence type="ECO:0000256" key="8">
    <source>
        <dbReference type="ARBA" id="ARBA00023012"/>
    </source>
</evidence>
<dbReference type="InterPro" id="IPR000014">
    <property type="entry name" value="PAS"/>
</dbReference>
<keyword evidence="3" id="KW-0597">Phosphoprotein</keyword>
<evidence type="ECO:0000259" key="12">
    <source>
        <dbReference type="PROSITE" id="PS50113"/>
    </source>
</evidence>
<dbReference type="CDD" id="cd00082">
    <property type="entry name" value="HisKA"/>
    <property type="match status" value="1"/>
</dbReference>
<keyword evidence="5" id="KW-0547">Nucleotide-binding</keyword>
<dbReference type="InterPro" id="IPR005467">
    <property type="entry name" value="His_kinase_dom"/>
</dbReference>
<accession>A0ABS1CL70</accession>
<protein>
    <recommendedName>
        <fullName evidence="2">histidine kinase</fullName>
        <ecNumber evidence="2">2.7.13.3</ecNumber>
    </recommendedName>
</protein>
<feature type="domain" description="PAC" evidence="12">
    <location>
        <begin position="222"/>
        <end position="272"/>
    </location>
</feature>
<dbReference type="PROSITE" id="PS50109">
    <property type="entry name" value="HIS_KIN"/>
    <property type="match status" value="1"/>
</dbReference>
<name>A0ABS1CL70_9GAMM</name>
<dbReference type="InterPro" id="IPR013767">
    <property type="entry name" value="PAS_fold"/>
</dbReference>
<keyword evidence="6" id="KW-0418">Kinase</keyword>
<evidence type="ECO:0000259" key="11">
    <source>
        <dbReference type="PROSITE" id="PS50112"/>
    </source>
</evidence>
<organism evidence="13 14">
    <name type="scientific">Thiohalocapsa halophila</name>
    <dbReference type="NCBI Taxonomy" id="69359"/>
    <lineage>
        <taxon>Bacteria</taxon>
        <taxon>Pseudomonadati</taxon>
        <taxon>Pseudomonadota</taxon>
        <taxon>Gammaproteobacteria</taxon>
        <taxon>Chromatiales</taxon>
        <taxon>Chromatiaceae</taxon>
        <taxon>Thiohalocapsa</taxon>
    </lineage>
</organism>
<dbReference type="PANTHER" id="PTHR43065">
    <property type="entry name" value="SENSOR HISTIDINE KINASE"/>
    <property type="match status" value="1"/>
</dbReference>
<dbReference type="InterPro" id="IPR036890">
    <property type="entry name" value="HATPase_C_sf"/>
</dbReference>
<dbReference type="PROSITE" id="PS50112">
    <property type="entry name" value="PAS"/>
    <property type="match status" value="2"/>
</dbReference>
<dbReference type="PANTHER" id="PTHR43065:SF10">
    <property type="entry name" value="PEROXIDE STRESS-ACTIVATED HISTIDINE KINASE MAK3"/>
    <property type="match status" value="1"/>
</dbReference>
<dbReference type="SMART" id="SM00388">
    <property type="entry name" value="HisKA"/>
    <property type="match status" value="1"/>
</dbReference>
<sequence length="484" mass="52668">MTEHRQGLEQERARRAAAERSLQESEQRLRRIFDHSNDAILVIDPAADRILEANARAAEMLGYDAEELISRVTISAVHPQEMPRLRAFAGDVITRGSGWTNELSCTCKDGSRLPSEISASVLSFEGRDCIIAVVRDVTERKAAEEALRRSEERFRAFVENAGDGFFAVDAGGHIRDVNQRACDMLGYGHDDLIGRSVLDIDAGLTAADFTALIDELEVGRPQLLESRHRRQDGGVFPSEVSICAYGNPDAPSYIALLRDISRRKEAEAAIERLAEMGEFAAMIIHQVRNPLATIDLCLEHLAQRSLDERTGRRLALARGESTRLAGLLDEVLSYAGRLDLALSPCDIDALIRELVPTLAARSPVADRDLRVDLGLPGVQVQADADKLVQVLTNLVVNAAEAVAPGEPVTLRTSGSATAPCIEVQNGGEPIPPDVLARIGNPFFSTKGRGNGLGVAYVRRVAAAHHWELTLTSTAEEGTVARLRL</sequence>
<dbReference type="InterPro" id="IPR003594">
    <property type="entry name" value="HATPase_dom"/>
</dbReference>
<evidence type="ECO:0000256" key="9">
    <source>
        <dbReference type="SAM" id="MobiDB-lite"/>
    </source>
</evidence>